<keyword evidence="1" id="KW-0732">Signal</keyword>
<evidence type="ECO:0000256" key="1">
    <source>
        <dbReference type="SAM" id="SignalP"/>
    </source>
</evidence>
<feature type="signal peptide" evidence="1">
    <location>
        <begin position="1"/>
        <end position="21"/>
    </location>
</feature>
<organism evidence="2 3">
    <name type="scientific">Pontibacter toksunensis</name>
    <dbReference type="NCBI Taxonomy" id="1332631"/>
    <lineage>
        <taxon>Bacteria</taxon>
        <taxon>Pseudomonadati</taxon>
        <taxon>Bacteroidota</taxon>
        <taxon>Cytophagia</taxon>
        <taxon>Cytophagales</taxon>
        <taxon>Hymenobacteraceae</taxon>
        <taxon>Pontibacter</taxon>
    </lineage>
</organism>
<evidence type="ECO:0000313" key="2">
    <source>
        <dbReference type="EMBL" id="MFD3001818.1"/>
    </source>
</evidence>
<protein>
    <submittedName>
        <fullName evidence="2">DUF6770 family protein</fullName>
    </submittedName>
</protein>
<reference evidence="3" key="1">
    <citation type="journal article" date="2019" name="Int. J. Syst. Evol. Microbiol.">
        <title>The Global Catalogue of Microorganisms (GCM) 10K type strain sequencing project: providing services to taxonomists for standard genome sequencing and annotation.</title>
        <authorList>
            <consortium name="The Broad Institute Genomics Platform"/>
            <consortium name="The Broad Institute Genome Sequencing Center for Infectious Disease"/>
            <person name="Wu L."/>
            <person name="Ma J."/>
        </authorList>
    </citation>
    <scope>NUCLEOTIDE SEQUENCE [LARGE SCALE GENOMIC DNA]</scope>
    <source>
        <strain evidence="3">KCTC 23984</strain>
    </source>
</reference>
<gene>
    <name evidence="2" type="ORF">ACFS7Z_15700</name>
</gene>
<evidence type="ECO:0000313" key="3">
    <source>
        <dbReference type="Proteomes" id="UP001597641"/>
    </source>
</evidence>
<name>A0ABW6C0J8_9BACT</name>
<feature type="chain" id="PRO_5046952447" evidence="1">
    <location>
        <begin position="22"/>
        <end position="535"/>
    </location>
</feature>
<dbReference type="Pfam" id="PF20559">
    <property type="entry name" value="DUF6770"/>
    <property type="match status" value="1"/>
</dbReference>
<comment type="caution">
    <text evidence="2">The sequence shown here is derived from an EMBL/GenBank/DDBJ whole genome shotgun (WGS) entry which is preliminary data.</text>
</comment>
<accession>A0ABW6C0J8</accession>
<keyword evidence="3" id="KW-1185">Reference proteome</keyword>
<proteinExistence type="predicted"/>
<sequence length="535" mass="60070">MKRLKTAFTLLMLLGSVGSHAQTQTLSGFTSFNKKAITPIYERNEVKGYTMVYRTEKAESKSDIYGLDFFDENLQKVGSVVLPKERYNSHLIRRASNGETFSFYFYNSRSKRLEIDVFDKALNKVASRQFAGLTKADQDVALQEMHVACNGGSKLISGLNLYAVPEKGYVRNGYTGKMKGFSLEMYDNNLEQIWAYSSEDTSKAYESLLVNEVTDKYILATITRKPGKSSKQLDFFVAAFDIETGQKVLDVAVEKDQTQQLAVSSFSFDDSKGELIIMGEYYSPEDIEMEGKSMGFFLKRIDLDGKELSEKLFAWDKDVNPLLPQEAQKSLEEGFISFVHKIVRGADGRQHIVAEQYKLKADGVGIALSVLGGGTSTIKGVIGNMMIYTLGADLNLEKISFYKKDQTDCILPPGTGAYGAGLAGLVINMNGGFDYQFTQEENSQSGFNTTFINYRQVKNSKFREKTLVNITYADNNEQVTDKIDVTNRYDVVSYVYPAKPGYVLVLGSQPEEEKLEMKLVKLDKQYLQQSLRAQQ</sequence>
<dbReference type="EMBL" id="JBHUOX010000012">
    <property type="protein sequence ID" value="MFD3001818.1"/>
    <property type="molecule type" value="Genomic_DNA"/>
</dbReference>
<dbReference type="RefSeq" id="WP_377486407.1">
    <property type="nucleotide sequence ID" value="NZ_JBHUOX010000012.1"/>
</dbReference>
<dbReference type="Proteomes" id="UP001597641">
    <property type="component" value="Unassembled WGS sequence"/>
</dbReference>
<dbReference type="InterPro" id="IPR046661">
    <property type="entry name" value="DUF6770"/>
</dbReference>